<dbReference type="GO" id="GO:0000813">
    <property type="term" value="C:ESCRT I complex"/>
    <property type="evidence" value="ECO:0007669"/>
    <property type="project" value="TreeGrafter"/>
</dbReference>
<dbReference type="SUPFAM" id="SSF140111">
    <property type="entry name" value="Endosomal sorting complex assembly domain"/>
    <property type="match status" value="1"/>
</dbReference>
<dbReference type="InterPro" id="IPR037202">
    <property type="entry name" value="ESCRT_assembly_dom"/>
</dbReference>
<evidence type="ECO:0000313" key="9">
    <source>
        <dbReference type="EMBL" id="CDW44066.1"/>
    </source>
</evidence>
<evidence type="ECO:0000259" key="8">
    <source>
        <dbReference type="PROSITE" id="PS51314"/>
    </source>
</evidence>
<dbReference type="InterPro" id="IPR009851">
    <property type="entry name" value="Mod_r"/>
</dbReference>
<dbReference type="OMA" id="HIRRVKI"/>
<dbReference type="EMBL" id="HACA01026705">
    <property type="protein sequence ID" value="CDW44066.1"/>
    <property type="molecule type" value="Transcribed_RNA"/>
</dbReference>
<dbReference type="PANTHER" id="PTHR13678:SF27">
    <property type="entry name" value="LD45836P"/>
    <property type="match status" value="1"/>
</dbReference>
<dbReference type="GO" id="GO:0006623">
    <property type="term" value="P:protein targeting to vacuole"/>
    <property type="evidence" value="ECO:0007669"/>
    <property type="project" value="TreeGrafter"/>
</dbReference>
<dbReference type="GO" id="GO:0043162">
    <property type="term" value="P:ubiquitin-dependent protein catabolic process via the multivesicular body sorting pathway"/>
    <property type="evidence" value="ECO:0007669"/>
    <property type="project" value="TreeGrafter"/>
</dbReference>
<evidence type="ECO:0000256" key="1">
    <source>
        <dbReference type="ARBA" id="ARBA00004633"/>
    </source>
</evidence>
<dbReference type="InterPro" id="IPR029012">
    <property type="entry name" value="Helix_hairpin_bin_sf"/>
</dbReference>
<dbReference type="OrthoDB" id="10004364at2759"/>
<sequence>MYGPHRQPDYPAATAQLGSLSSEELEVYLNEEGDEKLDEFVKSLNQVKELYREKEMLLASNKSLAEYNLSQKPILESEYEALVTKRNEAVELAKNVKVVRSELDETSKKVQPDVLLSLLEAAYAEAEEFSEKLSDGFLDGSEESLDDFLEKFQEARNLSHSRRVKVDKMKEIIAKESSMPSSRIPEPVGALPPPSIQIPYPHYSNWNASSCNPSVPPLSALPYPTQPTSMIYPFMPAYPPIP</sequence>
<accession>A0A0K2V251</accession>
<dbReference type="GO" id="GO:0031902">
    <property type="term" value="C:late endosome membrane"/>
    <property type="evidence" value="ECO:0007669"/>
    <property type="project" value="UniProtKB-SubCell"/>
</dbReference>
<feature type="domain" description="VPS37 C-terminal" evidence="8">
    <location>
        <begin position="93"/>
        <end position="183"/>
    </location>
</feature>
<dbReference type="AlphaFoldDB" id="A0A0K2V251"/>
<name>A0A0K2V251_LEPSM</name>
<dbReference type="GO" id="GO:0006612">
    <property type="term" value="P:protein targeting to membrane"/>
    <property type="evidence" value="ECO:0007669"/>
    <property type="project" value="TreeGrafter"/>
</dbReference>
<protein>
    <submittedName>
        <fullName evidence="9">Vacuolar protein sortingassociated protein 37Blike [Megachile rotundata]</fullName>
    </submittedName>
</protein>
<dbReference type="Gene3D" id="1.10.287.660">
    <property type="entry name" value="Helix hairpin bin"/>
    <property type="match status" value="1"/>
</dbReference>
<proteinExistence type="inferred from homology"/>
<dbReference type="PROSITE" id="PS51314">
    <property type="entry name" value="VPS37_C"/>
    <property type="match status" value="1"/>
</dbReference>
<keyword evidence="3 7" id="KW-0813">Transport</keyword>
<organism evidence="9">
    <name type="scientific">Lepeophtheirus salmonis</name>
    <name type="common">Salmon louse</name>
    <name type="synonym">Caligus salmonis</name>
    <dbReference type="NCBI Taxonomy" id="72036"/>
    <lineage>
        <taxon>Eukaryota</taxon>
        <taxon>Metazoa</taxon>
        <taxon>Ecdysozoa</taxon>
        <taxon>Arthropoda</taxon>
        <taxon>Crustacea</taxon>
        <taxon>Multicrustacea</taxon>
        <taxon>Hexanauplia</taxon>
        <taxon>Copepoda</taxon>
        <taxon>Siphonostomatoida</taxon>
        <taxon>Caligidae</taxon>
        <taxon>Lepeophtheirus</taxon>
    </lineage>
</organism>
<dbReference type="Pfam" id="PF07200">
    <property type="entry name" value="Mod_r"/>
    <property type="match status" value="1"/>
</dbReference>
<comment type="similarity">
    <text evidence="2">Belongs to the VPS37 family.</text>
</comment>
<evidence type="ECO:0000256" key="5">
    <source>
        <dbReference type="ARBA" id="ARBA00022927"/>
    </source>
</evidence>
<comment type="function">
    <text evidence="6">Component of the ESCRT-I complex, a regulator of vesicular trafficking process. Required for the sorting of endocytic ubiquitinated cargos into multivesicular bodies. May be involved in cell growth and differentiation.</text>
</comment>
<reference evidence="9" key="1">
    <citation type="submission" date="2014-05" db="EMBL/GenBank/DDBJ databases">
        <authorList>
            <person name="Chronopoulou M."/>
        </authorList>
    </citation>
    <scope>NUCLEOTIDE SEQUENCE</scope>
    <source>
        <tissue evidence="9">Whole organism</tissue>
    </source>
</reference>
<keyword evidence="4" id="KW-0967">Endosome</keyword>
<evidence type="ECO:0000256" key="7">
    <source>
        <dbReference type="PROSITE-ProRule" id="PRU00646"/>
    </source>
</evidence>
<keyword evidence="5 7" id="KW-0653">Protein transport</keyword>
<evidence type="ECO:0000256" key="4">
    <source>
        <dbReference type="ARBA" id="ARBA00022753"/>
    </source>
</evidence>
<evidence type="ECO:0000256" key="2">
    <source>
        <dbReference type="ARBA" id="ARBA00007617"/>
    </source>
</evidence>
<comment type="subcellular location">
    <subcellularLocation>
        <location evidence="1">Late endosome membrane</location>
        <topology evidence="1">Peripheral membrane protein</topology>
    </subcellularLocation>
</comment>
<evidence type="ECO:0000256" key="6">
    <source>
        <dbReference type="ARBA" id="ARBA00025010"/>
    </source>
</evidence>
<dbReference type="PANTHER" id="PTHR13678">
    <property type="entry name" value="VACUOLAR PROTEIN SORTING-ASSOCIATED PROTEIN 37"/>
    <property type="match status" value="1"/>
</dbReference>
<evidence type="ECO:0000256" key="3">
    <source>
        <dbReference type="ARBA" id="ARBA00022448"/>
    </source>
</evidence>